<evidence type="ECO:0000259" key="3">
    <source>
        <dbReference type="Pfam" id="PF00685"/>
    </source>
</evidence>
<dbReference type="Pfam" id="PF00685">
    <property type="entry name" value="Sulfotransfer_1"/>
    <property type="match status" value="1"/>
</dbReference>
<dbReference type="PANTHER" id="PTHR10605">
    <property type="entry name" value="HEPARAN SULFATE SULFOTRANSFERASE"/>
    <property type="match status" value="1"/>
</dbReference>
<dbReference type="InterPro" id="IPR037359">
    <property type="entry name" value="NST/OST"/>
</dbReference>
<keyword evidence="1 4" id="KW-0808">Transferase</keyword>
<evidence type="ECO:0000313" key="4">
    <source>
        <dbReference type="EMBL" id="RAK13880.1"/>
    </source>
</evidence>
<dbReference type="RefSeq" id="WP_034453717.1">
    <property type="nucleotide sequence ID" value="NZ_LIGK01000034.1"/>
</dbReference>
<dbReference type="GO" id="GO:0008146">
    <property type="term" value="F:sulfotransferase activity"/>
    <property type="evidence" value="ECO:0007669"/>
    <property type="project" value="InterPro"/>
</dbReference>
<protein>
    <submittedName>
        <fullName evidence="4">Sulfotransferase domain-containing protein</fullName>
    </submittedName>
</protein>
<dbReference type="Gene3D" id="3.40.50.300">
    <property type="entry name" value="P-loop containing nucleotide triphosphate hydrolases"/>
    <property type="match status" value="1"/>
</dbReference>
<gene>
    <name evidence="4" type="ORF">ATI53_103326</name>
</gene>
<feature type="domain" description="Sulfotransferase" evidence="3">
    <location>
        <begin position="10"/>
        <end position="185"/>
    </location>
</feature>
<sequence length="279" mass="31566">MIPTRLLPGLIVVGAMRAGTTTLYHHLSNHPEIGMSRMKETDFFVPKMNFPLGMSWYQSQFDPGYSIYGEASPSYAMCHLWRGVPARIHGVLPNVRLIFLARDPVDRFVSHYQHAWNTGTARVQPADLIDSQVGQNMLETSRYARQINAYLEHFPREQLFIIDFDQLSRDPQAVMDGVVDFVGVSRCEIAGIPTRNDAASNARLPGFVQRAWRSRGLRRFDRYISRSARDRARNLLSVAPNRGAPEVGAELRAEVSERLAPDAHAFRALSGLPFDDWQV</sequence>
<dbReference type="AlphaFoldDB" id="A0A327XYS9"/>
<dbReference type="InterPro" id="IPR000863">
    <property type="entry name" value="Sulfotransferase_dom"/>
</dbReference>
<evidence type="ECO:0000313" key="5">
    <source>
        <dbReference type="Proteomes" id="UP000249165"/>
    </source>
</evidence>
<organism evidence="4 5">
    <name type="scientific">Salipiger aestuarii</name>
    <dbReference type="NCBI Taxonomy" id="568098"/>
    <lineage>
        <taxon>Bacteria</taxon>
        <taxon>Pseudomonadati</taxon>
        <taxon>Pseudomonadota</taxon>
        <taxon>Alphaproteobacteria</taxon>
        <taxon>Rhodobacterales</taxon>
        <taxon>Roseobacteraceae</taxon>
        <taxon>Salipiger</taxon>
    </lineage>
</organism>
<keyword evidence="2" id="KW-0325">Glycoprotein</keyword>
<reference evidence="4 5" key="1">
    <citation type="submission" date="2018-06" db="EMBL/GenBank/DDBJ databases">
        <title>Genomic Encyclopedia of Archaeal and Bacterial Type Strains, Phase II (KMG-II): from individual species to whole genera.</title>
        <authorList>
            <person name="Goeker M."/>
        </authorList>
    </citation>
    <scope>NUCLEOTIDE SEQUENCE [LARGE SCALE GENOMIC DNA]</scope>
    <source>
        <strain evidence="4 5">DSM 22011</strain>
    </source>
</reference>
<dbReference type="InterPro" id="IPR027417">
    <property type="entry name" value="P-loop_NTPase"/>
</dbReference>
<accession>A0A327XYS9</accession>
<dbReference type="PANTHER" id="PTHR10605:SF56">
    <property type="entry name" value="BIFUNCTIONAL HEPARAN SULFATE N-DEACETYLASE_N-SULFOTRANSFERASE"/>
    <property type="match status" value="1"/>
</dbReference>
<keyword evidence="5" id="KW-1185">Reference proteome</keyword>
<evidence type="ECO:0000256" key="1">
    <source>
        <dbReference type="ARBA" id="ARBA00022679"/>
    </source>
</evidence>
<dbReference type="SUPFAM" id="SSF52540">
    <property type="entry name" value="P-loop containing nucleoside triphosphate hydrolases"/>
    <property type="match status" value="1"/>
</dbReference>
<name>A0A327XYS9_9RHOB</name>
<dbReference type="EMBL" id="QLMG01000033">
    <property type="protein sequence ID" value="RAK13880.1"/>
    <property type="molecule type" value="Genomic_DNA"/>
</dbReference>
<proteinExistence type="predicted"/>
<comment type="caution">
    <text evidence="4">The sequence shown here is derived from an EMBL/GenBank/DDBJ whole genome shotgun (WGS) entry which is preliminary data.</text>
</comment>
<evidence type="ECO:0000256" key="2">
    <source>
        <dbReference type="ARBA" id="ARBA00023180"/>
    </source>
</evidence>
<dbReference type="Proteomes" id="UP000249165">
    <property type="component" value="Unassembled WGS sequence"/>
</dbReference>